<evidence type="ECO:0000256" key="1">
    <source>
        <dbReference type="ARBA" id="ARBA00012404"/>
    </source>
</evidence>
<dbReference type="RefSeq" id="WP_128500503.1">
    <property type="nucleotide sequence ID" value="NZ_CP035107.1"/>
</dbReference>
<dbReference type="InterPro" id="IPR036263">
    <property type="entry name" value="Chorismate_II_sf"/>
</dbReference>
<dbReference type="GO" id="GO:0004106">
    <property type="term" value="F:chorismate mutase activity"/>
    <property type="evidence" value="ECO:0007669"/>
    <property type="project" value="UniProtKB-EC"/>
</dbReference>
<proteinExistence type="predicted"/>
<accession>A0A3R5Y256</accession>
<name>A0A3R5Y256_ORNRH</name>
<evidence type="ECO:0000259" key="3">
    <source>
        <dbReference type="PROSITE" id="PS51168"/>
    </source>
</evidence>
<dbReference type="EMBL" id="CP035107">
    <property type="protein sequence ID" value="QAR29990.1"/>
    <property type="molecule type" value="Genomic_DNA"/>
</dbReference>
<reference evidence="4 5" key="1">
    <citation type="submission" date="2019-01" db="EMBL/GenBank/DDBJ databases">
        <title>Whole Genome of Ornithobacterium rhinotracheale FARPER-174b.</title>
        <authorList>
            <person name="Tataje-Lavanda L.A."/>
            <person name="Montalvan A."/>
            <person name="Montesinos R."/>
            <person name="Zimic M."/>
            <person name="Fernandez-Sanchez M."/>
            <person name="Fernandez-Diaz M."/>
        </authorList>
    </citation>
    <scope>NUCLEOTIDE SEQUENCE [LARGE SCALE GENOMIC DNA]</scope>
    <source>
        <strain evidence="4 5">FARPER-174b</strain>
    </source>
</reference>
<dbReference type="InterPro" id="IPR006218">
    <property type="entry name" value="DAHP1/KDSA"/>
</dbReference>
<protein>
    <recommendedName>
        <fullName evidence="1">chorismate mutase</fullName>
        <ecNumber evidence="1">5.4.99.5</ecNumber>
    </recommendedName>
</protein>
<dbReference type="Pfam" id="PF00793">
    <property type="entry name" value="DAHP_synth_1"/>
    <property type="match status" value="1"/>
</dbReference>
<dbReference type="SUPFAM" id="SSF51569">
    <property type="entry name" value="Aldolase"/>
    <property type="match status" value="1"/>
</dbReference>
<dbReference type="InterPro" id="IPR013785">
    <property type="entry name" value="Aldolase_TIM"/>
</dbReference>
<dbReference type="OrthoDB" id="9780456at2"/>
<sequence>MEINNWIENFKKPLVVAGPCSAESEKQMLQIAEELPKDKVEIFRAGIWKPRTKPNCFEGVGAIGLNWLAKVREEFGLKIGTEIANANHAKLALEYDVDMLWIGARTTVNPFQVQEIAEALRDTDKIILVKNPINPDLELWIGAMERLAGQGIKNLGVIHRGFSDYKKTKYRNQPQWQIALDFKNRLPQIPIICDPSHIAGRRDLIEEISQKAMNFGFQGLMIESHHSPDEAWSDASQQITPARLNEILENLKVRNEDDSDNDFHTSLAQLRNKIDEADNRILEMINERMDIAKAIGTLKKEHNVTVFQPKRWNLIQEQILEKATKFGLSEEFVNRFLTAVHQESIKLQNEIMADKKA</sequence>
<dbReference type="PROSITE" id="PS51168">
    <property type="entry name" value="CHORISMATE_MUT_2"/>
    <property type="match status" value="1"/>
</dbReference>
<gene>
    <name evidence="4" type="ORF">EQP59_00745</name>
</gene>
<dbReference type="SUPFAM" id="SSF48600">
    <property type="entry name" value="Chorismate mutase II"/>
    <property type="match status" value="1"/>
</dbReference>
<dbReference type="Pfam" id="PF01817">
    <property type="entry name" value="CM_2"/>
    <property type="match status" value="1"/>
</dbReference>
<evidence type="ECO:0000256" key="2">
    <source>
        <dbReference type="ARBA" id="ARBA00022679"/>
    </source>
</evidence>
<dbReference type="Gene3D" id="1.20.59.10">
    <property type="entry name" value="Chorismate mutase"/>
    <property type="match status" value="1"/>
</dbReference>
<dbReference type="PANTHER" id="PTHR43018">
    <property type="entry name" value="PHOSPHO-2-DEHYDRO-3-DEOXYHEPTONATE ALDOLASE"/>
    <property type="match status" value="1"/>
</dbReference>
<evidence type="ECO:0000313" key="4">
    <source>
        <dbReference type="EMBL" id="QAR29990.1"/>
    </source>
</evidence>
<dbReference type="InterPro" id="IPR002701">
    <property type="entry name" value="CM_II_prokaryot"/>
</dbReference>
<dbReference type="Proteomes" id="UP000287701">
    <property type="component" value="Chromosome"/>
</dbReference>
<dbReference type="InterPro" id="IPR052899">
    <property type="entry name" value="Class-I_DAHP_synthase"/>
</dbReference>
<dbReference type="AlphaFoldDB" id="A0A3R5Y256"/>
<evidence type="ECO:0000313" key="5">
    <source>
        <dbReference type="Proteomes" id="UP000287701"/>
    </source>
</evidence>
<dbReference type="PANTHER" id="PTHR43018:SF1">
    <property type="entry name" value="PROTEIN AROA(G)"/>
    <property type="match status" value="1"/>
</dbReference>
<dbReference type="EC" id="5.4.99.5" evidence="1"/>
<dbReference type="GO" id="GO:0016740">
    <property type="term" value="F:transferase activity"/>
    <property type="evidence" value="ECO:0007669"/>
    <property type="project" value="UniProtKB-KW"/>
</dbReference>
<dbReference type="GO" id="GO:0046417">
    <property type="term" value="P:chorismate metabolic process"/>
    <property type="evidence" value="ECO:0007669"/>
    <property type="project" value="InterPro"/>
</dbReference>
<dbReference type="SMART" id="SM00830">
    <property type="entry name" value="CM_2"/>
    <property type="match status" value="1"/>
</dbReference>
<organism evidence="4 5">
    <name type="scientific">Ornithobacterium rhinotracheale</name>
    <dbReference type="NCBI Taxonomy" id="28251"/>
    <lineage>
        <taxon>Bacteria</taxon>
        <taxon>Pseudomonadati</taxon>
        <taxon>Bacteroidota</taxon>
        <taxon>Flavobacteriia</taxon>
        <taxon>Flavobacteriales</taxon>
        <taxon>Weeksellaceae</taxon>
        <taxon>Ornithobacterium</taxon>
    </lineage>
</organism>
<keyword evidence="2" id="KW-0808">Transferase</keyword>
<feature type="domain" description="Chorismate mutase" evidence="3">
    <location>
        <begin position="261"/>
        <end position="352"/>
    </location>
</feature>
<dbReference type="Gene3D" id="3.20.20.70">
    <property type="entry name" value="Aldolase class I"/>
    <property type="match status" value="1"/>
</dbReference>
<dbReference type="InterPro" id="IPR036979">
    <property type="entry name" value="CM_dom_sf"/>
</dbReference>